<gene>
    <name evidence="1" type="ORF">SAMN05421869_13775</name>
</gene>
<dbReference type="RefSeq" id="WP_281250128.1">
    <property type="nucleotide sequence ID" value="NZ_FNDJ01000037.1"/>
</dbReference>
<dbReference type="STRING" id="633440.SAMN05421869_13775"/>
<name>A0A1G9R058_9ACTN</name>
<sequence length="43" mass="4910">MTRQGDGDQDVFHPERDEVAHYYRFGATGVRSDVMGRRLPLSS</sequence>
<dbReference type="EMBL" id="FNDJ01000037">
    <property type="protein sequence ID" value="SDM16656.1"/>
    <property type="molecule type" value="Genomic_DNA"/>
</dbReference>
<protein>
    <submittedName>
        <fullName evidence="1">Uncharacterized protein</fullName>
    </submittedName>
</protein>
<reference evidence="1 2" key="1">
    <citation type="submission" date="2016-10" db="EMBL/GenBank/DDBJ databases">
        <authorList>
            <person name="de Groot N.N."/>
        </authorList>
    </citation>
    <scope>NUCLEOTIDE SEQUENCE [LARGE SCALE GENOMIC DNA]</scope>
    <source>
        <strain evidence="1 2">CGMCC 4.6533</strain>
    </source>
</reference>
<evidence type="ECO:0000313" key="1">
    <source>
        <dbReference type="EMBL" id="SDM16656.1"/>
    </source>
</evidence>
<accession>A0A1G9R058</accession>
<dbReference type="Proteomes" id="UP000199202">
    <property type="component" value="Unassembled WGS sequence"/>
</dbReference>
<evidence type="ECO:0000313" key="2">
    <source>
        <dbReference type="Proteomes" id="UP000199202"/>
    </source>
</evidence>
<dbReference type="AlphaFoldDB" id="A0A1G9R058"/>
<proteinExistence type="predicted"/>
<organism evidence="1 2">
    <name type="scientific">Nonomuraea jiangxiensis</name>
    <dbReference type="NCBI Taxonomy" id="633440"/>
    <lineage>
        <taxon>Bacteria</taxon>
        <taxon>Bacillati</taxon>
        <taxon>Actinomycetota</taxon>
        <taxon>Actinomycetes</taxon>
        <taxon>Streptosporangiales</taxon>
        <taxon>Streptosporangiaceae</taxon>
        <taxon>Nonomuraea</taxon>
    </lineage>
</organism>
<keyword evidence="2" id="KW-1185">Reference proteome</keyword>